<comment type="caution">
    <text evidence="1">The sequence shown here is derived from an EMBL/GenBank/DDBJ whole genome shotgun (WGS) entry which is preliminary data.</text>
</comment>
<reference evidence="1 2" key="1">
    <citation type="submission" date="2017-07" db="EMBL/GenBank/DDBJ databases">
        <title>Phylogenetic study on the rhizospheric bacterium Ochrobactrum sp. A44.</title>
        <authorList>
            <person name="Krzyzanowska D.M."/>
            <person name="Ossowicki A."/>
            <person name="Rajewska M."/>
            <person name="Maciag T."/>
            <person name="Kaczynski Z."/>
            <person name="Czerwicka M."/>
            <person name="Jafra S."/>
        </authorList>
    </citation>
    <scope>NUCLEOTIDE SEQUENCE [LARGE SCALE GENOMIC DNA]</scope>
    <source>
        <strain evidence="1 2">OgA9a</strain>
    </source>
</reference>
<dbReference type="Proteomes" id="UP000216478">
    <property type="component" value="Unassembled WGS sequence"/>
</dbReference>
<dbReference type="AlphaFoldDB" id="A0A256FFT7"/>
<dbReference type="EMBL" id="NNRL01000157">
    <property type="protein sequence ID" value="OYR13725.1"/>
    <property type="molecule type" value="Genomic_DNA"/>
</dbReference>
<name>A0A256FFT7_9HYPH</name>
<proteinExistence type="predicted"/>
<evidence type="ECO:0000313" key="1">
    <source>
        <dbReference type="EMBL" id="OYR13725.1"/>
    </source>
</evidence>
<protein>
    <submittedName>
        <fullName evidence="1">Uncharacterized protein</fullName>
    </submittedName>
</protein>
<accession>A0A256FFT7</accession>
<gene>
    <name evidence="1" type="ORF">CEV33_0523</name>
</gene>
<keyword evidence="2" id="KW-1185">Reference proteome</keyword>
<organism evidence="1 2">
    <name type="scientific">Brucella grignonensis</name>
    <dbReference type="NCBI Taxonomy" id="94627"/>
    <lineage>
        <taxon>Bacteria</taxon>
        <taxon>Pseudomonadati</taxon>
        <taxon>Pseudomonadota</taxon>
        <taxon>Alphaproteobacteria</taxon>
        <taxon>Hyphomicrobiales</taxon>
        <taxon>Brucellaceae</taxon>
        <taxon>Brucella/Ochrobactrum group</taxon>
        <taxon>Brucella</taxon>
    </lineage>
</organism>
<evidence type="ECO:0000313" key="2">
    <source>
        <dbReference type="Proteomes" id="UP000216478"/>
    </source>
</evidence>
<sequence>MDLDWVKLTQQIKKKYVPANHIRQKYGLEMHLNQASQL</sequence>